<reference evidence="3" key="1">
    <citation type="journal article" date="2019" name="Int. J. Syst. Evol. Microbiol.">
        <title>The Global Catalogue of Microorganisms (GCM) 10K type strain sequencing project: providing services to taxonomists for standard genome sequencing and annotation.</title>
        <authorList>
            <consortium name="The Broad Institute Genomics Platform"/>
            <consortium name="The Broad Institute Genome Sequencing Center for Infectious Disease"/>
            <person name="Wu L."/>
            <person name="Ma J."/>
        </authorList>
    </citation>
    <scope>NUCLEOTIDE SEQUENCE [LARGE SCALE GENOMIC DNA]</scope>
    <source>
        <strain evidence="3">NBRC 107710</strain>
    </source>
</reference>
<dbReference type="Proteomes" id="UP001156881">
    <property type="component" value="Unassembled WGS sequence"/>
</dbReference>
<feature type="region of interest" description="Disordered" evidence="1">
    <location>
        <begin position="1"/>
        <end position="32"/>
    </location>
</feature>
<protein>
    <submittedName>
        <fullName evidence="2">Uncharacterized protein</fullName>
    </submittedName>
</protein>
<gene>
    <name evidence="2" type="ORF">GCM10007884_30010</name>
</gene>
<sequence length="61" mass="6908">MMAASMPKKGMLTRANSTAVAPDEADRKRWRRPQIARDRARCRIKAAVKPREEEGWGASHC</sequence>
<proteinExistence type="predicted"/>
<comment type="caution">
    <text evidence="2">The sequence shown here is derived from an EMBL/GenBank/DDBJ whole genome shotgun (WGS) entry which is preliminary data.</text>
</comment>
<keyword evidence="3" id="KW-1185">Reference proteome</keyword>
<evidence type="ECO:0000313" key="2">
    <source>
        <dbReference type="EMBL" id="GLS45012.1"/>
    </source>
</evidence>
<accession>A0ABQ6D3U0</accession>
<organism evidence="2 3">
    <name type="scientific">Methylobacterium brachythecii</name>
    <dbReference type="NCBI Taxonomy" id="1176177"/>
    <lineage>
        <taxon>Bacteria</taxon>
        <taxon>Pseudomonadati</taxon>
        <taxon>Pseudomonadota</taxon>
        <taxon>Alphaproteobacteria</taxon>
        <taxon>Hyphomicrobiales</taxon>
        <taxon>Methylobacteriaceae</taxon>
        <taxon>Methylobacterium</taxon>
    </lineage>
</organism>
<evidence type="ECO:0000256" key="1">
    <source>
        <dbReference type="SAM" id="MobiDB-lite"/>
    </source>
</evidence>
<name>A0ABQ6D3U0_9HYPH</name>
<evidence type="ECO:0000313" key="3">
    <source>
        <dbReference type="Proteomes" id="UP001156881"/>
    </source>
</evidence>
<dbReference type="EMBL" id="BSPG01000017">
    <property type="protein sequence ID" value="GLS45012.1"/>
    <property type="molecule type" value="Genomic_DNA"/>
</dbReference>